<name>A0ABU2F859_9EURY</name>
<dbReference type="Proteomes" id="UP001259659">
    <property type="component" value="Unassembled WGS sequence"/>
</dbReference>
<comment type="caution">
    <text evidence="1">The sequence shown here is derived from an EMBL/GenBank/DDBJ whole genome shotgun (WGS) entry which is preliminary data.</text>
</comment>
<proteinExistence type="predicted"/>
<dbReference type="EMBL" id="JAMQON010000001">
    <property type="protein sequence ID" value="MDS0258452.1"/>
    <property type="molecule type" value="Genomic_DNA"/>
</dbReference>
<accession>A0ABU2F859</accession>
<evidence type="ECO:0000313" key="2">
    <source>
        <dbReference type="Proteomes" id="UP001259659"/>
    </source>
</evidence>
<organism evidence="1 2">
    <name type="scientific">Haloarcula saliterrae</name>
    <dbReference type="NCBI Taxonomy" id="2950534"/>
    <lineage>
        <taxon>Archaea</taxon>
        <taxon>Methanobacteriati</taxon>
        <taxon>Methanobacteriota</taxon>
        <taxon>Stenosarchaea group</taxon>
        <taxon>Halobacteria</taxon>
        <taxon>Halobacteriales</taxon>
        <taxon>Haloarculaceae</taxon>
        <taxon>Haloarcula</taxon>
    </lineage>
</organism>
<gene>
    <name evidence="1" type="ORF">NDI56_03390</name>
</gene>
<evidence type="ECO:0000313" key="1">
    <source>
        <dbReference type="EMBL" id="MDS0258452.1"/>
    </source>
</evidence>
<keyword evidence="2" id="KW-1185">Reference proteome</keyword>
<sequence length="46" mass="5099">MNVPESALESHLEAALQAADDDEARYHIREALQLRIVEQTAPGDSH</sequence>
<reference evidence="1 2" key="1">
    <citation type="submission" date="2022-06" db="EMBL/GenBank/DDBJ databases">
        <title>Haloarcula sp. a new haloarchaeum isolate from saline soil.</title>
        <authorList>
            <person name="Strakova D."/>
            <person name="Galisteo C."/>
            <person name="Sanchez-Porro C."/>
            <person name="Ventosa A."/>
        </authorList>
    </citation>
    <scope>NUCLEOTIDE SEQUENCE [LARGE SCALE GENOMIC DNA]</scope>
    <source>
        <strain evidence="1 2">S1CR25-12</strain>
    </source>
</reference>
<protein>
    <submittedName>
        <fullName evidence="1">Uncharacterized protein</fullName>
    </submittedName>
</protein>
<dbReference type="RefSeq" id="WP_310918018.1">
    <property type="nucleotide sequence ID" value="NZ_JAMQON010000001.1"/>
</dbReference>